<feature type="domain" description="AMP-dependent synthetase/ligase" evidence="5">
    <location>
        <begin position="98"/>
        <end position="473"/>
    </location>
</feature>
<dbReference type="InterPro" id="IPR020845">
    <property type="entry name" value="AMP-binding_CS"/>
</dbReference>
<protein>
    <submittedName>
        <fullName evidence="7">Acetoacetate-CoA ligase</fullName>
    </submittedName>
</protein>
<keyword evidence="8" id="KW-1185">Reference proteome</keyword>
<dbReference type="Gene3D" id="3.40.50.12780">
    <property type="entry name" value="N-terminal domain of ligase-like"/>
    <property type="match status" value="1"/>
</dbReference>
<sequence length="657" mass="70573">MSQPLWTPSPARIDASEIARFNAALMALEGEVLESGAELRDWAVANREAFWSAIWDVYGVIGDKGDAPFITGKGMLGERFFPGAHLNFAENLLTMGDNRDPQAEALVFRGENKAEARWTWGELEAHVSKLQQALAAAGVRPGDRVAGLLPNRPEAIAAMLAAVSLGAIWSSASPDFGTRAVLDRFAQIEPKVLFATDGYWYNGKRIEIAGKLAEIQKGLPSVTHTVVIDYLGEAEAVAAGLDGAQSFAAFETPHAAVPLTFERLPFDHPLYILFSSGTTGAPKCIVHRAGGVLLQHVKELALHGDIKPGDRVFYFTTLGWMMWNWLASGLARGATLMLYDGSPFAPGPGVLWDFAEAERFTHFGTSAKYIDSLRKTNLAPMQSHDLAALRTIFSTGSPLLEQGFAYVYESVKADVHLASISGGTDIVSCFVGGDPTAPVYSGEIQGPGFAMAADVWTAPNSPAAPGEKGELVCTAAFPSMPLGFWGDEDGSRYRKAYFDLFPGVWCQGDYAERTEQGGFIIHGRSDATLNPGGVRIGTAEIYAEVEKFSEVRDSVVIGHDAGGDQRVVLFVAMAEGQALTDDLKARIKAGIRAGSSPRHVPAEILEVPDIPRTKSGKISELAVKDVVHGREVKNLGALDNPEALDAFPDLSAEQENP</sequence>
<keyword evidence="4" id="KW-0067">ATP-binding</keyword>
<dbReference type="PANTHER" id="PTHR42921:SF1">
    <property type="entry name" value="ACETOACETYL-COA SYNTHETASE"/>
    <property type="match status" value="1"/>
</dbReference>
<dbReference type="InterPro" id="IPR042099">
    <property type="entry name" value="ANL_N_sf"/>
</dbReference>
<organism evidence="7 8">
    <name type="scientific">Sinisalibacter lacisalsi</name>
    <dbReference type="NCBI Taxonomy" id="1526570"/>
    <lineage>
        <taxon>Bacteria</taxon>
        <taxon>Pseudomonadati</taxon>
        <taxon>Pseudomonadota</taxon>
        <taxon>Alphaproteobacteria</taxon>
        <taxon>Rhodobacterales</taxon>
        <taxon>Roseobacteraceae</taxon>
        <taxon>Sinisalibacter</taxon>
    </lineage>
</organism>
<dbReference type="Proteomes" id="UP000617355">
    <property type="component" value="Unassembled WGS sequence"/>
</dbReference>
<dbReference type="InterPro" id="IPR005914">
    <property type="entry name" value="Acac_CoA_synth"/>
</dbReference>
<proteinExistence type="inferred from homology"/>
<dbReference type="PROSITE" id="PS00455">
    <property type="entry name" value="AMP_BINDING"/>
    <property type="match status" value="1"/>
</dbReference>
<dbReference type="Pfam" id="PF00501">
    <property type="entry name" value="AMP-binding"/>
    <property type="match status" value="1"/>
</dbReference>
<dbReference type="SUPFAM" id="SSF56801">
    <property type="entry name" value="Acetyl-CoA synthetase-like"/>
    <property type="match status" value="1"/>
</dbReference>
<dbReference type="Pfam" id="PF13193">
    <property type="entry name" value="AMP-binding_C"/>
    <property type="match status" value="1"/>
</dbReference>
<dbReference type="CDD" id="cd05943">
    <property type="entry name" value="AACS"/>
    <property type="match status" value="1"/>
</dbReference>
<keyword evidence="3" id="KW-0547">Nucleotide-binding</keyword>
<evidence type="ECO:0000256" key="1">
    <source>
        <dbReference type="ARBA" id="ARBA00006432"/>
    </source>
</evidence>
<gene>
    <name evidence="7" type="ORF">GCM10011358_23130</name>
</gene>
<dbReference type="Gene3D" id="3.30.300.30">
    <property type="match status" value="1"/>
</dbReference>
<accession>A0ABQ1QNV0</accession>
<evidence type="ECO:0000259" key="5">
    <source>
        <dbReference type="Pfam" id="PF00501"/>
    </source>
</evidence>
<dbReference type="NCBIfam" id="TIGR01217">
    <property type="entry name" value="ac_ac_CoA_syn"/>
    <property type="match status" value="1"/>
</dbReference>
<evidence type="ECO:0000256" key="2">
    <source>
        <dbReference type="ARBA" id="ARBA00022598"/>
    </source>
</evidence>
<dbReference type="PANTHER" id="PTHR42921">
    <property type="entry name" value="ACETOACETYL-COA SYNTHETASE"/>
    <property type="match status" value="1"/>
</dbReference>
<dbReference type="InterPro" id="IPR000873">
    <property type="entry name" value="AMP-dep_synth/lig_dom"/>
</dbReference>
<keyword evidence="2 7" id="KW-0436">Ligase</keyword>
<evidence type="ECO:0000313" key="8">
    <source>
        <dbReference type="Proteomes" id="UP000617355"/>
    </source>
</evidence>
<dbReference type="EMBL" id="BMGI01000003">
    <property type="protein sequence ID" value="GGD38642.1"/>
    <property type="molecule type" value="Genomic_DNA"/>
</dbReference>
<evidence type="ECO:0000313" key="7">
    <source>
        <dbReference type="EMBL" id="GGD38642.1"/>
    </source>
</evidence>
<dbReference type="InterPro" id="IPR025110">
    <property type="entry name" value="AMP-bd_C"/>
</dbReference>
<evidence type="ECO:0000259" key="6">
    <source>
        <dbReference type="Pfam" id="PF13193"/>
    </source>
</evidence>
<comment type="similarity">
    <text evidence="1">Belongs to the ATP-dependent AMP-binding enzyme family.</text>
</comment>
<feature type="domain" description="AMP-binding enzyme C-terminal" evidence="6">
    <location>
        <begin position="549"/>
        <end position="617"/>
    </location>
</feature>
<comment type="caution">
    <text evidence="7">The sequence shown here is derived from an EMBL/GenBank/DDBJ whole genome shotgun (WGS) entry which is preliminary data.</text>
</comment>
<dbReference type="GO" id="GO:0016874">
    <property type="term" value="F:ligase activity"/>
    <property type="evidence" value="ECO:0007669"/>
    <property type="project" value="UniProtKB-KW"/>
</dbReference>
<dbReference type="RefSeq" id="WP_188527814.1">
    <property type="nucleotide sequence ID" value="NZ_BMGI01000003.1"/>
</dbReference>
<evidence type="ECO:0000256" key="3">
    <source>
        <dbReference type="ARBA" id="ARBA00022741"/>
    </source>
</evidence>
<evidence type="ECO:0000256" key="4">
    <source>
        <dbReference type="ARBA" id="ARBA00022840"/>
    </source>
</evidence>
<dbReference type="InterPro" id="IPR045851">
    <property type="entry name" value="AMP-bd_C_sf"/>
</dbReference>
<dbReference type="NCBIfam" id="NF002937">
    <property type="entry name" value="PRK03584.1"/>
    <property type="match status" value="1"/>
</dbReference>
<reference evidence="8" key="1">
    <citation type="journal article" date="2019" name="Int. J. Syst. Evol. Microbiol.">
        <title>The Global Catalogue of Microorganisms (GCM) 10K type strain sequencing project: providing services to taxonomists for standard genome sequencing and annotation.</title>
        <authorList>
            <consortium name="The Broad Institute Genomics Platform"/>
            <consortium name="The Broad Institute Genome Sequencing Center for Infectious Disease"/>
            <person name="Wu L."/>
            <person name="Ma J."/>
        </authorList>
    </citation>
    <scope>NUCLEOTIDE SEQUENCE [LARGE SCALE GENOMIC DNA]</scope>
    <source>
        <strain evidence="8">CGMCC 1.12922</strain>
    </source>
</reference>
<name>A0ABQ1QNV0_9RHOB</name>